<dbReference type="CDD" id="cd16914">
    <property type="entry name" value="EcfT"/>
    <property type="match status" value="1"/>
</dbReference>
<dbReference type="PANTHER" id="PTHR34857:SF2">
    <property type="entry name" value="SLL0384 PROTEIN"/>
    <property type="match status" value="1"/>
</dbReference>
<keyword evidence="3 6" id="KW-0812">Transmembrane</keyword>
<dbReference type="InterPro" id="IPR003339">
    <property type="entry name" value="ABC/ECF_trnsptr_transmembrane"/>
</dbReference>
<dbReference type="PROSITE" id="PS51257">
    <property type="entry name" value="PROKAR_LIPOPROTEIN"/>
    <property type="match status" value="1"/>
</dbReference>
<evidence type="ECO:0000313" key="7">
    <source>
        <dbReference type="EMBL" id="GIN96874.1"/>
    </source>
</evidence>
<name>A0ABQ4KXZ7_SIMTE</name>
<evidence type="ECO:0000256" key="6">
    <source>
        <dbReference type="SAM" id="Phobius"/>
    </source>
</evidence>
<gene>
    <name evidence="7" type="ORF">J6TS1_27440</name>
</gene>
<keyword evidence="4 6" id="KW-1133">Transmembrane helix</keyword>
<sequence length="223" mass="24727">MFDVRLQFGLLLICGCLAIFVNETGSLVLAAIAILLLACQNQYRLGINWFLMYCGLLLARYLITNYLSDTFLNVFLLMLLIALKTLPTIIIASGLAKVPSGKLIASLQKLKVPESILLTFTVALRFFPILRAESKIIGENAKIRGISFKQSKNWLHPLQMFEYSMVPLLMRTIRLADDLSASATTRGIDAPCKKTSHYEIAFQPKDAVGLVAGLGMLSTLWIV</sequence>
<comment type="caution">
    <text evidence="7">The sequence shown here is derived from an EMBL/GenBank/DDBJ whole genome shotgun (WGS) entry which is preliminary data.</text>
</comment>
<reference evidence="7 8" key="1">
    <citation type="submission" date="2021-03" db="EMBL/GenBank/DDBJ databases">
        <title>Antimicrobial resistance genes in bacteria isolated from Japanese honey, and their potential for conferring macrolide and lincosamide resistance in the American foulbrood pathogen Paenibacillus larvae.</title>
        <authorList>
            <person name="Okamoto M."/>
            <person name="Kumagai M."/>
            <person name="Kanamori H."/>
            <person name="Takamatsu D."/>
        </authorList>
    </citation>
    <scope>NUCLEOTIDE SEQUENCE [LARGE SCALE GENOMIC DNA]</scope>
    <source>
        <strain evidence="7 8">J6TS1</strain>
    </source>
</reference>
<accession>A0ABQ4KXZ7</accession>
<dbReference type="Proteomes" id="UP000680670">
    <property type="component" value="Unassembled WGS sequence"/>
</dbReference>
<dbReference type="PANTHER" id="PTHR34857">
    <property type="entry name" value="SLL0384 PROTEIN"/>
    <property type="match status" value="1"/>
</dbReference>
<comment type="subcellular location">
    <subcellularLocation>
        <location evidence="1">Membrane</location>
        <topology evidence="1">Multi-pass membrane protein</topology>
    </subcellularLocation>
</comment>
<feature type="transmembrane region" description="Helical" evidence="6">
    <location>
        <begin position="46"/>
        <end position="63"/>
    </location>
</feature>
<dbReference type="RefSeq" id="WP_213020673.1">
    <property type="nucleotide sequence ID" value="NZ_BORJ01000007.1"/>
</dbReference>
<feature type="transmembrane region" description="Helical" evidence="6">
    <location>
        <begin position="75"/>
        <end position="95"/>
    </location>
</feature>
<proteinExistence type="predicted"/>
<dbReference type="EMBL" id="BORJ01000007">
    <property type="protein sequence ID" value="GIN96874.1"/>
    <property type="molecule type" value="Genomic_DNA"/>
</dbReference>
<dbReference type="Pfam" id="PF02361">
    <property type="entry name" value="CbiQ"/>
    <property type="match status" value="1"/>
</dbReference>
<protein>
    <recommendedName>
        <fullName evidence="9">Cobalt transport protein</fullName>
    </recommendedName>
</protein>
<evidence type="ECO:0000256" key="4">
    <source>
        <dbReference type="ARBA" id="ARBA00022989"/>
    </source>
</evidence>
<keyword evidence="8" id="KW-1185">Reference proteome</keyword>
<keyword evidence="5 6" id="KW-0472">Membrane</keyword>
<evidence type="ECO:0000256" key="2">
    <source>
        <dbReference type="ARBA" id="ARBA00022475"/>
    </source>
</evidence>
<evidence type="ECO:0008006" key="9">
    <source>
        <dbReference type="Google" id="ProtNLM"/>
    </source>
</evidence>
<evidence type="ECO:0000256" key="1">
    <source>
        <dbReference type="ARBA" id="ARBA00004141"/>
    </source>
</evidence>
<evidence type="ECO:0000313" key="8">
    <source>
        <dbReference type="Proteomes" id="UP000680670"/>
    </source>
</evidence>
<dbReference type="InterPro" id="IPR051611">
    <property type="entry name" value="ECF_transporter_component"/>
</dbReference>
<keyword evidence="2" id="KW-1003">Cell membrane</keyword>
<evidence type="ECO:0000256" key="3">
    <source>
        <dbReference type="ARBA" id="ARBA00022692"/>
    </source>
</evidence>
<organism evidence="7 8">
    <name type="scientific">Siminovitchia terrae</name>
    <name type="common">Bacillus terrae</name>
    <dbReference type="NCBI Taxonomy" id="1914933"/>
    <lineage>
        <taxon>Bacteria</taxon>
        <taxon>Bacillati</taxon>
        <taxon>Bacillota</taxon>
        <taxon>Bacilli</taxon>
        <taxon>Bacillales</taxon>
        <taxon>Bacillaceae</taxon>
        <taxon>Siminovitchia</taxon>
    </lineage>
</organism>
<evidence type="ECO:0000256" key="5">
    <source>
        <dbReference type="ARBA" id="ARBA00023136"/>
    </source>
</evidence>